<evidence type="ECO:0000259" key="5">
    <source>
        <dbReference type="PROSITE" id="PS50072"/>
    </source>
</evidence>
<dbReference type="PIRSF" id="PIRSF001467">
    <property type="entry name" value="Peptidylpro_ismrse"/>
    <property type="match status" value="1"/>
</dbReference>
<dbReference type="GO" id="GO:0016018">
    <property type="term" value="F:cyclosporin A binding"/>
    <property type="evidence" value="ECO:0007669"/>
    <property type="project" value="TreeGrafter"/>
</dbReference>
<dbReference type="AlphaFoldDB" id="A0A1R2C101"/>
<dbReference type="InterPro" id="IPR002130">
    <property type="entry name" value="Cyclophilin-type_PPIase_dom"/>
</dbReference>
<organism evidence="6 7">
    <name type="scientific">Stentor coeruleus</name>
    <dbReference type="NCBI Taxonomy" id="5963"/>
    <lineage>
        <taxon>Eukaryota</taxon>
        <taxon>Sar</taxon>
        <taxon>Alveolata</taxon>
        <taxon>Ciliophora</taxon>
        <taxon>Postciliodesmatophora</taxon>
        <taxon>Heterotrichea</taxon>
        <taxon>Heterotrichida</taxon>
        <taxon>Stentoridae</taxon>
        <taxon>Stentor</taxon>
    </lineage>
</organism>
<keyword evidence="4" id="KW-0732">Signal</keyword>
<feature type="chain" id="PRO_5011812404" description="Peptidyl-prolyl cis-trans isomerase" evidence="4">
    <location>
        <begin position="18"/>
        <end position="191"/>
    </location>
</feature>
<dbReference type="EC" id="5.2.1.8" evidence="4"/>
<dbReference type="EMBL" id="MPUH01000330">
    <property type="protein sequence ID" value="OMJ82713.1"/>
    <property type="molecule type" value="Genomic_DNA"/>
</dbReference>
<dbReference type="InterPro" id="IPR029000">
    <property type="entry name" value="Cyclophilin-like_dom_sf"/>
</dbReference>
<evidence type="ECO:0000313" key="7">
    <source>
        <dbReference type="Proteomes" id="UP000187209"/>
    </source>
</evidence>
<name>A0A1R2C101_9CILI</name>
<reference evidence="6 7" key="1">
    <citation type="submission" date="2016-11" db="EMBL/GenBank/DDBJ databases">
        <title>The macronuclear genome of Stentor coeruleus: a giant cell with tiny introns.</title>
        <authorList>
            <person name="Slabodnick M."/>
            <person name="Ruby J.G."/>
            <person name="Reiff S.B."/>
            <person name="Swart E.C."/>
            <person name="Gosai S."/>
            <person name="Prabakaran S."/>
            <person name="Witkowska E."/>
            <person name="Larue G.E."/>
            <person name="Fisher S."/>
            <person name="Freeman R.M."/>
            <person name="Gunawardena J."/>
            <person name="Chu W."/>
            <person name="Stover N.A."/>
            <person name="Gregory B.D."/>
            <person name="Nowacki M."/>
            <person name="Derisi J."/>
            <person name="Roy S.W."/>
            <person name="Marshall W.F."/>
            <person name="Sood P."/>
        </authorList>
    </citation>
    <scope>NUCLEOTIDE SEQUENCE [LARGE SCALE GENOMIC DNA]</scope>
    <source>
        <strain evidence="6">WM001</strain>
    </source>
</reference>
<dbReference type="Gene3D" id="2.40.100.10">
    <property type="entry name" value="Cyclophilin-like"/>
    <property type="match status" value="1"/>
</dbReference>
<dbReference type="Proteomes" id="UP000187209">
    <property type="component" value="Unassembled WGS sequence"/>
</dbReference>
<evidence type="ECO:0000256" key="3">
    <source>
        <dbReference type="ARBA" id="ARBA00023235"/>
    </source>
</evidence>
<dbReference type="Pfam" id="PF00160">
    <property type="entry name" value="Pro_isomerase"/>
    <property type="match status" value="1"/>
</dbReference>
<dbReference type="PANTHER" id="PTHR11071">
    <property type="entry name" value="PEPTIDYL-PROLYL CIS-TRANS ISOMERASE"/>
    <property type="match status" value="1"/>
</dbReference>
<dbReference type="InterPro" id="IPR024936">
    <property type="entry name" value="Cyclophilin-type_PPIase"/>
</dbReference>
<dbReference type="GO" id="GO:0003755">
    <property type="term" value="F:peptidyl-prolyl cis-trans isomerase activity"/>
    <property type="evidence" value="ECO:0007669"/>
    <property type="project" value="UniProtKB-UniRule"/>
</dbReference>
<proteinExistence type="inferred from homology"/>
<dbReference type="OrthoDB" id="193499at2759"/>
<evidence type="ECO:0000313" key="6">
    <source>
        <dbReference type="EMBL" id="OMJ82713.1"/>
    </source>
</evidence>
<dbReference type="SUPFAM" id="SSF50891">
    <property type="entry name" value="Cyclophilin-like"/>
    <property type="match status" value="1"/>
</dbReference>
<comment type="catalytic activity">
    <reaction evidence="1 4">
        <text>[protein]-peptidylproline (omega=180) = [protein]-peptidylproline (omega=0)</text>
        <dbReference type="Rhea" id="RHEA:16237"/>
        <dbReference type="Rhea" id="RHEA-COMP:10747"/>
        <dbReference type="Rhea" id="RHEA-COMP:10748"/>
        <dbReference type="ChEBI" id="CHEBI:83833"/>
        <dbReference type="ChEBI" id="CHEBI:83834"/>
        <dbReference type="EC" id="5.2.1.8"/>
    </reaction>
</comment>
<keyword evidence="7" id="KW-1185">Reference proteome</keyword>
<dbReference type="GO" id="GO:0006457">
    <property type="term" value="P:protein folding"/>
    <property type="evidence" value="ECO:0007669"/>
    <property type="project" value="TreeGrafter"/>
</dbReference>
<keyword evidence="2 4" id="KW-0697">Rotamase</keyword>
<accession>A0A1R2C101</accession>
<gene>
    <name evidence="6" type="ORF">SteCoe_16538</name>
</gene>
<dbReference type="PRINTS" id="PR00153">
    <property type="entry name" value="CSAPPISMRASE"/>
</dbReference>
<evidence type="ECO:0000256" key="4">
    <source>
        <dbReference type="RuleBase" id="RU363019"/>
    </source>
</evidence>
<evidence type="ECO:0000256" key="1">
    <source>
        <dbReference type="ARBA" id="ARBA00000971"/>
    </source>
</evidence>
<dbReference type="FunFam" id="2.40.100.10:FF:000025">
    <property type="entry name" value="Peptidyl-prolyl cis-trans isomerase CYP19-2"/>
    <property type="match status" value="1"/>
</dbReference>
<dbReference type="PROSITE" id="PS50072">
    <property type="entry name" value="CSA_PPIASE_2"/>
    <property type="match status" value="1"/>
</dbReference>
<dbReference type="GO" id="GO:0005737">
    <property type="term" value="C:cytoplasm"/>
    <property type="evidence" value="ECO:0007669"/>
    <property type="project" value="TreeGrafter"/>
</dbReference>
<comment type="caution">
    <text evidence="6">The sequence shown here is derived from an EMBL/GenBank/DDBJ whole genome shotgun (WGS) entry which is preliminary data.</text>
</comment>
<evidence type="ECO:0000256" key="2">
    <source>
        <dbReference type="ARBA" id="ARBA00023110"/>
    </source>
</evidence>
<comment type="similarity">
    <text evidence="4">Belongs to the cyclophilin-type PPIase family.</text>
</comment>
<protein>
    <recommendedName>
        <fullName evidence="4">Peptidyl-prolyl cis-trans isomerase</fullName>
        <shortName evidence="4">PPIase</shortName>
        <ecNumber evidence="4">5.2.1.8</ecNumber>
    </recommendedName>
</protein>
<comment type="function">
    <text evidence="4">PPIases accelerate the folding of proteins. It catalyzes the cis-trans isomerization of proline imidic peptide bonds in oligopeptides.</text>
</comment>
<dbReference type="PANTHER" id="PTHR11071:SF561">
    <property type="entry name" value="PEPTIDYL-PROLYL CIS-TRANS ISOMERASE D-RELATED"/>
    <property type="match status" value="1"/>
</dbReference>
<feature type="domain" description="PPIase cyclophilin-type" evidence="5">
    <location>
        <begin position="24"/>
        <end position="187"/>
    </location>
</feature>
<feature type="signal peptide" evidence="4">
    <location>
        <begin position="1"/>
        <end position="17"/>
    </location>
</feature>
<keyword evidence="3 4" id="KW-0413">Isomerase</keyword>
<sequence length="191" mass="20992">MLFFLLISLASSLHNNATITHKTYFDIDIDGQDAGRIVFGLFGKVVPKTVENFRGLCTGEYGYSADLSKMHYEGTRIFRAMPDFLIQGGDFINNDGSGGESIYVRKFLDENFDISHKGKGMLSMANSGPNSNNSQFFITLTEALGLDFKYVAFGEVIEGIEVVEKIAGLGDDDGHVSKKVVIRKSGELNNI</sequence>